<dbReference type="KEGG" id="hlm:DV707_14230"/>
<reference evidence="3 6" key="2">
    <citation type="journal article" date="2019" name="Nat. Commun.">
        <title>A new type of DNA phosphorothioation-based antiviral system in archaea.</title>
        <authorList>
            <person name="Xiong L."/>
            <person name="Liu S."/>
            <person name="Chen S."/>
            <person name="Xiao Y."/>
            <person name="Zhu B."/>
            <person name="Gao Y."/>
            <person name="Zhang Y."/>
            <person name="Chen B."/>
            <person name="Luo J."/>
            <person name="Deng Z."/>
            <person name="Chen X."/>
            <person name="Wang L."/>
            <person name="Chen S."/>
        </authorList>
    </citation>
    <scope>NUCLEOTIDE SEQUENCE [LARGE SCALE GENOMIC DNA]</scope>
    <source>
        <strain evidence="3 6">CGMCC 1.10331</strain>
    </source>
</reference>
<evidence type="ECO:0000259" key="2">
    <source>
        <dbReference type="Pfam" id="PF04909"/>
    </source>
</evidence>
<dbReference type="RefSeq" id="WP_103993109.1">
    <property type="nucleotide sequence ID" value="NZ_CP031311.1"/>
</dbReference>
<keyword evidence="3" id="KW-0378">Hydrolase</keyword>
<evidence type="ECO:0000313" key="3">
    <source>
        <dbReference type="EMBL" id="QCC48721.1"/>
    </source>
</evidence>
<dbReference type="PANTHER" id="PTHR21240:SF28">
    <property type="entry name" value="ISO-OROTATE DECARBOXYLASE (EUROFUNG)"/>
    <property type="match status" value="1"/>
</dbReference>
<gene>
    <name evidence="3" type="ORF">DV707_14230</name>
    <name evidence="4" type="ORF">SAMN04488133_3576</name>
</gene>
<keyword evidence="5" id="KW-1185">Reference proteome</keyword>
<dbReference type="GO" id="GO:0005737">
    <property type="term" value="C:cytoplasm"/>
    <property type="evidence" value="ECO:0007669"/>
    <property type="project" value="TreeGrafter"/>
</dbReference>
<name>A0A1H6CPD0_9EURY</name>
<dbReference type="InterPro" id="IPR006680">
    <property type="entry name" value="Amidohydro-rel"/>
</dbReference>
<reference evidence="4 5" key="1">
    <citation type="submission" date="2016-10" db="EMBL/GenBank/DDBJ databases">
        <authorList>
            <person name="de Groot N.N."/>
        </authorList>
    </citation>
    <scope>NUCLEOTIDE SEQUENCE [LARGE SCALE GENOMIC DNA]</scope>
    <source>
        <strain evidence="4 5">CGMCC 1.10331</strain>
    </source>
</reference>
<dbReference type="PANTHER" id="PTHR21240">
    <property type="entry name" value="2-AMINO-3-CARBOXYLMUCONATE-6-SEMIALDEHYDE DECARBOXYLASE"/>
    <property type="match status" value="1"/>
</dbReference>
<dbReference type="EMBL" id="FNVN01000008">
    <property type="protein sequence ID" value="SEG74286.1"/>
    <property type="molecule type" value="Genomic_DNA"/>
</dbReference>
<dbReference type="InterPro" id="IPR032466">
    <property type="entry name" value="Metal_Hydrolase"/>
</dbReference>
<sequence>MSTDGHTVVDTDVHIWEPMEDLVEYFEDPWKTRLERGWEDFARRAFFPKSTGDRFVGGRLDRNVAGMDSSYPGEMRPEEIPEAMDYLGVDKCLVLSHLILAAAPALGGDDTRMTTFASGATDYLLDQVVDPSEGIYTAIPIPLDDPDDAVDLIDRVGDEEGITGVYMITGGAEPPLGNRQYEPVYQAASEKDLTVCYHTSGAGIDNYHTKGYEKLIETHTLGFVENNFAQAVSVLVQGIPEKFPDLDFVFLEAGIFYVSLLMSRLDCEYLKRPSEAPVLEQRPSEYIKESFYFGTQPLETEVDPKYLETVIDMIGGAGRLMYASDYPHWDFDRPTRITDQSFLSDSEKAQILGTNAEEVFGI</sequence>
<evidence type="ECO:0000256" key="1">
    <source>
        <dbReference type="ARBA" id="ARBA00023239"/>
    </source>
</evidence>
<feature type="domain" description="Amidohydrolase-related" evidence="2">
    <location>
        <begin position="9"/>
        <end position="362"/>
    </location>
</feature>
<dbReference type="GeneID" id="39859275"/>
<dbReference type="Proteomes" id="UP000236740">
    <property type="component" value="Unassembled WGS sequence"/>
</dbReference>
<organism evidence="4 5">
    <name type="scientific">Halobellus limi</name>
    <dbReference type="NCBI Taxonomy" id="699433"/>
    <lineage>
        <taxon>Archaea</taxon>
        <taxon>Methanobacteriati</taxon>
        <taxon>Methanobacteriota</taxon>
        <taxon>Stenosarchaea group</taxon>
        <taxon>Halobacteria</taxon>
        <taxon>Halobacteriales</taxon>
        <taxon>Haloferacaceae</taxon>
        <taxon>Halobellus</taxon>
    </lineage>
</organism>
<evidence type="ECO:0000313" key="4">
    <source>
        <dbReference type="EMBL" id="SEG74286.1"/>
    </source>
</evidence>
<dbReference type="InterPro" id="IPR032465">
    <property type="entry name" value="ACMSD"/>
</dbReference>
<dbReference type="Proteomes" id="UP000296733">
    <property type="component" value="Chromosome"/>
</dbReference>
<dbReference type="GO" id="GO:0016787">
    <property type="term" value="F:hydrolase activity"/>
    <property type="evidence" value="ECO:0007669"/>
    <property type="project" value="UniProtKB-KW"/>
</dbReference>
<dbReference type="Pfam" id="PF04909">
    <property type="entry name" value="Amidohydro_2"/>
    <property type="match status" value="1"/>
</dbReference>
<dbReference type="OrthoDB" id="189863at2157"/>
<evidence type="ECO:0000313" key="6">
    <source>
        <dbReference type="Proteomes" id="UP000296733"/>
    </source>
</evidence>
<dbReference type="Gene3D" id="3.20.20.140">
    <property type="entry name" value="Metal-dependent hydrolases"/>
    <property type="match status" value="1"/>
</dbReference>
<evidence type="ECO:0000313" key="5">
    <source>
        <dbReference type="Proteomes" id="UP000236740"/>
    </source>
</evidence>
<accession>A0A1H6CPD0</accession>
<dbReference type="GO" id="GO:0016831">
    <property type="term" value="F:carboxy-lyase activity"/>
    <property type="evidence" value="ECO:0007669"/>
    <property type="project" value="InterPro"/>
</dbReference>
<dbReference type="AlphaFoldDB" id="A0A1H6CPD0"/>
<proteinExistence type="predicted"/>
<keyword evidence="1" id="KW-0456">Lyase</keyword>
<dbReference type="EMBL" id="CP031311">
    <property type="protein sequence ID" value="QCC48721.1"/>
    <property type="molecule type" value="Genomic_DNA"/>
</dbReference>
<protein>
    <submittedName>
        <fullName evidence="3">Amidohydrolase</fullName>
    </submittedName>
</protein>
<dbReference type="GO" id="GO:0019748">
    <property type="term" value="P:secondary metabolic process"/>
    <property type="evidence" value="ECO:0007669"/>
    <property type="project" value="TreeGrafter"/>
</dbReference>
<dbReference type="SUPFAM" id="SSF51556">
    <property type="entry name" value="Metallo-dependent hydrolases"/>
    <property type="match status" value="1"/>
</dbReference>